<protein>
    <submittedName>
        <fullName evidence="2">MazG nucleotide pyrophosphohydrolase domain-containing protein</fullName>
    </submittedName>
</protein>
<keyword evidence="3" id="KW-1185">Reference proteome</keyword>
<reference evidence="3" key="1">
    <citation type="journal article" date="2019" name="Int. J. Syst. Evol. Microbiol.">
        <title>The Global Catalogue of Microorganisms (GCM) 10K type strain sequencing project: providing services to taxonomists for standard genome sequencing and annotation.</title>
        <authorList>
            <consortium name="The Broad Institute Genomics Platform"/>
            <consortium name="The Broad Institute Genome Sequencing Center for Infectious Disease"/>
            <person name="Wu L."/>
            <person name="Ma J."/>
        </authorList>
    </citation>
    <scope>NUCLEOTIDE SEQUENCE [LARGE SCALE GENOMIC DNA]</scope>
    <source>
        <strain evidence="3">CCUG 52478</strain>
    </source>
</reference>
<dbReference type="PANTHER" id="PTHR30522:SF0">
    <property type="entry name" value="NUCLEOSIDE TRIPHOSPHATE PYROPHOSPHOHYDROLASE"/>
    <property type="match status" value="1"/>
</dbReference>
<name>A0ABW3W193_9ACTN</name>
<dbReference type="EMBL" id="JBHTLX010000018">
    <property type="protein sequence ID" value="MFD1248801.1"/>
    <property type="molecule type" value="Genomic_DNA"/>
</dbReference>
<dbReference type="InterPro" id="IPR011551">
    <property type="entry name" value="NTP_PyrPHydrolase_MazG"/>
</dbReference>
<gene>
    <name evidence="2" type="ORF">ACFQ3F_13455</name>
</gene>
<dbReference type="RefSeq" id="WP_367918956.1">
    <property type="nucleotide sequence ID" value="NZ_BAABAC010000017.1"/>
</dbReference>
<dbReference type="Pfam" id="PF03819">
    <property type="entry name" value="MazG"/>
    <property type="match status" value="1"/>
</dbReference>
<evidence type="ECO:0000313" key="3">
    <source>
        <dbReference type="Proteomes" id="UP001597229"/>
    </source>
</evidence>
<dbReference type="InterPro" id="IPR048015">
    <property type="entry name" value="NTP-PPase_MazG-like_N"/>
</dbReference>
<dbReference type="InterPro" id="IPR004518">
    <property type="entry name" value="MazG-like_dom"/>
</dbReference>
<accession>A0ABW3W193</accession>
<dbReference type="Gene3D" id="1.10.287.1080">
    <property type="entry name" value="MazG-like"/>
    <property type="match status" value="1"/>
</dbReference>
<dbReference type="CDD" id="cd11528">
    <property type="entry name" value="NTP-PPase_MazG_Nterm"/>
    <property type="match status" value="1"/>
</dbReference>
<proteinExistence type="predicted"/>
<dbReference type="SUPFAM" id="SSF101386">
    <property type="entry name" value="all-alpha NTP pyrophosphatases"/>
    <property type="match status" value="1"/>
</dbReference>
<dbReference type="PANTHER" id="PTHR30522">
    <property type="entry name" value="NUCLEOSIDE TRIPHOSPHATE PYROPHOSPHOHYDROLASE"/>
    <property type="match status" value="1"/>
</dbReference>
<organism evidence="2 3">
    <name type="scientific">Nocardioides ginsengisoli</name>
    <dbReference type="NCBI Taxonomy" id="363868"/>
    <lineage>
        <taxon>Bacteria</taxon>
        <taxon>Bacillati</taxon>
        <taxon>Actinomycetota</taxon>
        <taxon>Actinomycetes</taxon>
        <taxon>Propionibacteriales</taxon>
        <taxon>Nocardioidaceae</taxon>
        <taxon>Nocardioides</taxon>
    </lineage>
</organism>
<evidence type="ECO:0000259" key="1">
    <source>
        <dbReference type="Pfam" id="PF03819"/>
    </source>
</evidence>
<comment type="caution">
    <text evidence="2">The sequence shown here is derived from an EMBL/GenBank/DDBJ whole genome shotgun (WGS) entry which is preliminary data.</text>
</comment>
<feature type="domain" description="NTP pyrophosphohydrolase MazG-like" evidence="1">
    <location>
        <begin position="25"/>
        <end position="102"/>
    </location>
</feature>
<sequence length="198" mass="21687">MTDAVAEFVAVMRRLRAECPWKQEQTHRSLVRYLLEETYETVDAIDAGEASGDWSHLAEELGDVLLQVVFHAVIAEERGDFSLDDVARGITAKMRRRNPHVFSDESDDALTAEEVDARWQRIKAAEKGTAPSTADLPSALPALLYADKALGRRERTGDPVVVDPAADGLGERLLALVAEARAAGVDPEQALRDVVRGL</sequence>
<evidence type="ECO:0000313" key="2">
    <source>
        <dbReference type="EMBL" id="MFD1248801.1"/>
    </source>
</evidence>
<dbReference type="Proteomes" id="UP001597229">
    <property type="component" value="Unassembled WGS sequence"/>
</dbReference>